<evidence type="ECO:0000256" key="1">
    <source>
        <dbReference type="ARBA" id="ARBA00004141"/>
    </source>
</evidence>
<keyword evidence="2 7" id="KW-0808">Transferase</keyword>
<dbReference type="GO" id="GO:0006612">
    <property type="term" value="P:protein targeting to membrane"/>
    <property type="evidence" value="ECO:0007669"/>
    <property type="project" value="TreeGrafter"/>
</dbReference>
<dbReference type="Proteomes" id="UP000030745">
    <property type="component" value="Unassembled WGS sequence"/>
</dbReference>
<dbReference type="STRING" id="695850.A0A067CNJ8"/>
<organism evidence="9 10">
    <name type="scientific">Saprolegnia parasitica (strain CBS 223.65)</name>
    <dbReference type="NCBI Taxonomy" id="695850"/>
    <lineage>
        <taxon>Eukaryota</taxon>
        <taxon>Sar</taxon>
        <taxon>Stramenopiles</taxon>
        <taxon>Oomycota</taxon>
        <taxon>Saprolegniomycetes</taxon>
        <taxon>Saprolegniales</taxon>
        <taxon>Saprolegniaceae</taxon>
        <taxon>Saprolegnia</taxon>
    </lineage>
</organism>
<dbReference type="AlphaFoldDB" id="A0A067CNJ8"/>
<evidence type="ECO:0000256" key="3">
    <source>
        <dbReference type="ARBA" id="ARBA00022692"/>
    </source>
</evidence>
<dbReference type="OMA" id="NDAHMCT"/>
<dbReference type="KEGG" id="spar:SPRG_19480"/>
<proteinExistence type="inferred from homology"/>
<dbReference type="InterPro" id="IPR039859">
    <property type="entry name" value="PFA4/ZDH16/20/ERF2-like"/>
</dbReference>
<comment type="catalytic activity">
    <reaction evidence="7">
        <text>L-cysteinyl-[protein] + hexadecanoyl-CoA = S-hexadecanoyl-L-cysteinyl-[protein] + CoA</text>
        <dbReference type="Rhea" id="RHEA:36683"/>
        <dbReference type="Rhea" id="RHEA-COMP:10131"/>
        <dbReference type="Rhea" id="RHEA-COMP:11032"/>
        <dbReference type="ChEBI" id="CHEBI:29950"/>
        <dbReference type="ChEBI" id="CHEBI:57287"/>
        <dbReference type="ChEBI" id="CHEBI:57379"/>
        <dbReference type="ChEBI" id="CHEBI:74151"/>
        <dbReference type="EC" id="2.3.1.225"/>
    </reaction>
</comment>
<dbReference type="GO" id="GO:0005794">
    <property type="term" value="C:Golgi apparatus"/>
    <property type="evidence" value="ECO:0007669"/>
    <property type="project" value="TreeGrafter"/>
</dbReference>
<keyword evidence="5 7" id="KW-0472">Membrane</keyword>
<dbReference type="PROSITE" id="PS50216">
    <property type="entry name" value="DHHC"/>
    <property type="match status" value="1"/>
</dbReference>
<comment type="subcellular location">
    <subcellularLocation>
        <location evidence="1">Membrane</location>
        <topology evidence="1">Multi-pass membrane protein</topology>
    </subcellularLocation>
</comment>
<dbReference type="GO" id="GO:0019706">
    <property type="term" value="F:protein-cysteine S-palmitoyltransferase activity"/>
    <property type="evidence" value="ECO:0007669"/>
    <property type="project" value="UniProtKB-EC"/>
</dbReference>
<keyword evidence="3 7" id="KW-0812">Transmembrane</keyword>
<dbReference type="PANTHER" id="PTHR22883">
    <property type="entry name" value="ZINC FINGER DHHC DOMAIN CONTAINING PROTEIN"/>
    <property type="match status" value="1"/>
</dbReference>
<dbReference type="InterPro" id="IPR001594">
    <property type="entry name" value="Palmitoyltrfase_DHHC"/>
</dbReference>
<dbReference type="GeneID" id="24140839"/>
<dbReference type="GO" id="GO:0016020">
    <property type="term" value="C:membrane"/>
    <property type="evidence" value="ECO:0007669"/>
    <property type="project" value="UniProtKB-SubCell"/>
</dbReference>
<feature type="transmembrane region" description="Helical" evidence="7">
    <location>
        <begin position="66"/>
        <end position="84"/>
    </location>
</feature>
<dbReference type="Pfam" id="PF01529">
    <property type="entry name" value="DHHC"/>
    <property type="match status" value="1"/>
</dbReference>
<name>A0A067CNJ8_SAPPC</name>
<evidence type="ECO:0000256" key="6">
    <source>
        <dbReference type="ARBA" id="ARBA00023315"/>
    </source>
</evidence>
<comment type="similarity">
    <text evidence="7">Belongs to the DHHC palmitoyltransferase family.</text>
</comment>
<keyword evidence="10" id="KW-1185">Reference proteome</keyword>
<dbReference type="OrthoDB" id="9909019at2759"/>
<gene>
    <name evidence="9" type="ORF">SPRG_19480</name>
</gene>
<dbReference type="RefSeq" id="XP_012197407.1">
    <property type="nucleotide sequence ID" value="XM_012342017.1"/>
</dbReference>
<evidence type="ECO:0000256" key="2">
    <source>
        <dbReference type="ARBA" id="ARBA00022679"/>
    </source>
</evidence>
<dbReference type="GO" id="GO:0005783">
    <property type="term" value="C:endoplasmic reticulum"/>
    <property type="evidence" value="ECO:0007669"/>
    <property type="project" value="TreeGrafter"/>
</dbReference>
<dbReference type="VEuPathDB" id="FungiDB:SPRG_19480"/>
<keyword evidence="4 7" id="KW-1133">Transmembrane helix</keyword>
<dbReference type="EC" id="2.3.1.225" evidence="7"/>
<sequence>MADDDEARLLATTPYYESWHGNQDFYRRGAIVVSKTQWKNCVGTVLFITAVIGLYIYVVMVTSLPLAYIGVTIPGYINALYWFARTAFMDPGFVPKHYEQQRDAPSTANKDDEPDRFCTFCEVPKPPRRSHCRVCNCCVDQFDHHCPWTGNCVGKRNHRVFVAFLVALVVLDLFMFGTLVAFTIQFTFLEDHGLRAFMDRYWIVPVALYATGSTLGLLGAFLAYHLQLISKNMTTNELIRARTAQVLAAINATPEENTDNDDDDNRRRRPSAYANWRAHWHRFLTAPTPPSKVLESRATAAPSIVIV</sequence>
<evidence type="ECO:0000259" key="8">
    <source>
        <dbReference type="Pfam" id="PF01529"/>
    </source>
</evidence>
<evidence type="ECO:0000256" key="4">
    <source>
        <dbReference type="ARBA" id="ARBA00022989"/>
    </source>
</evidence>
<feature type="transmembrane region" description="Helical" evidence="7">
    <location>
        <begin position="160"/>
        <end position="182"/>
    </location>
</feature>
<dbReference type="EMBL" id="KK583196">
    <property type="protein sequence ID" value="KDO32083.1"/>
    <property type="molecule type" value="Genomic_DNA"/>
</dbReference>
<reference evidence="9 10" key="1">
    <citation type="journal article" date="2013" name="PLoS Genet.">
        <title>Distinctive expansion of potential virulence genes in the genome of the oomycete fish pathogen Saprolegnia parasitica.</title>
        <authorList>
            <person name="Jiang R.H."/>
            <person name="de Bruijn I."/>
            <person name="Haas B.J."/>
            <person name="Belmonte R."/>
            <person name="Lobach L."/>
            <person name="Christie J."/>
            <person name="van den Ackerveken G."/>
            <person name="Bottin A."/>
            <person name="Bulone V."/>
            <person name="Diaz-Moreno S.M."/>
            <person name="Dumas B."/>
            <person name="Fan L."/>
            <person name="Gaulin E."/>
            <person name="Govers F."/>
            <person name="Grenville-Briggs L.J."/>
            <person name="Horner N.R."/>
            <person name="Levin J.Z."/>
            <person name="Mammella M."/>
            <person name="Meijer H.J."/>
            <person name="Morris P."/>
            <person name="Nusbaum C."/>
            <person name="Oome S."/>
            <person name="Phillips A.J."/>
            <person name="van Rooyen D."/>
            <person name="Rzeszutek E."/>
            <person name="Saraiva M."/>
            <person name="Secombes C.J."/>
            <person name="Seidl M.F."/>
            <person name="Snel B."/>
            <person name="Stassen J.H."/>
            <person name="Sykes S."/>
            <person name="Tripathy S."/>
            <person name="van den Berg H."/>
            <person name="Vega-Arreguin J.C."/>
            <person name="Wawra S."/>
            <person name="Young S.K."/>
            <person name="Zeng Q."/>
            <person name="Dieguez-Uribeondo J."/>
            <person name="Russ C."/>
            <person name="Tyler B.M."/>
            <person name="van West P."/>
        </authorList>
    </citation>
    <scope>NUCLEOTIDE SEQUENCE [LARGE SCALE GENOMIC DNA]</scope>
    <source>
        <strain evidence="9 10">CBS 223.65</strain>
    </source>
</reference>
<feature type="domain" description="Palmitoyltransferase DHHC" evidence="8">
    <location>
        <begin position="114"/>
        <end position="240"/>
    </location>
</feature>
<protein>
    <recommendedName>
        <fullName evidence="7">Palmitoyltransferase</fullName>
        <ecNumber evidence="7">2.3.1.225</ecNumber>
    </recommendedName>
</protein>
<feature type="transmembrane region" description="Helical" evidence="7">
    <location>
        <begin position="202"/>
        <end position="224"/>
    </location>
</feature>
<evidence type="ECO:0000313" key="9">
    <source>
        <dbReference type="EMBL" id="KDO32083.1"/>
    </source>
</evidence>
<feature type="transmembrane region" description="Helical" evidence="7">
    <location>
        <begin position="41"/>
        <end position="60"/>
    </location>
</feature>
<evidence type="ECO:0000256" key="7">
    <source>
        <dbReference type="RuleBase" id="RU079119"/>
    </source>
</evidence>
<evidence type="ECO:0000256" key="5">
    <source>
        <dbReference type="ARBA" id="ARBA00023136"/>
    </source>
</evidence>
<comment type="domain">
    <text evidence="7">The DHHC domain is required for palmitoyltransferase activity.</text>
</comment>
<evidence type="ECO:0000313" key="10">
    <source>
        <dbReference type="Proteomes" id="UP000030745"/>
    </source>
</evidence>
<accession>A0A067CNJ8</accession>
<keyword evidence="6 7" id="KW-0012">Acyltransferase</keyword>